<sequence>MELDGNSPLEIGDGEVTTYKKYFGQKHGIQFHFEHQCLLKERHIFPVKNYCHGYRQAKDRGLSFKLYHTNI</sequence>
<protein>
    <submittedName>
        <fullName evidence="1">Uncharacterized protein</fullName>
    </submittedName>
</protein>
<gene>
    <name evidence="1" type="ORF">MtrunA17_Chr1g0180831</name>
</gene>
<evidence type="ECO:0000313" key="1">
    <source>
        <dbReference type="EMBL" id="RHN79760.1"/>
    </source>
</evidence>
<name>A0A396JN82_MEDTR</name>
<dbReference type="Proteomes" id="UP000265566">
    <property type="component" value="Chromosome 1"/>
</dbReference>
<dbReference type="Gramene" id="rna3594">
    <property type="protein sequence ID" value="RHN79760.1"/>
    <property type="gene ID" value="gene3594"/>
</dbReference>
<dbReference type="EMBL" id="PSQE01000001">
    <property type="protein sequence ID" value="RHN79760.1"/>
    <property type="molecule type" value="Genomic_DNA"/>
</dbReference>
<reference evidence="1" key="1">
    <citation type="journal article" date="2018" name="Nat. Plants">
        <title>Whole-genome landscape of Medicago truncatula symbiotic genes.</title>
        <authorList>
            <person name="Pecrix Y."/>
            <person name="Gamas P."/>
            <person name="Carrere S."/>
        </authorList>
    </citation>
    <scope>NUCLEOTIDE SEQUENCE</scope>
    <source>
        <tissue evidence="1">Leaves</tissue>
    </source>
</reference>
<dbReference type="AlphaFoldDB" id="A0A396JN82"/>
<comment type="caution">
    <text evidence="1">The sequence shown here is derived from an EMBL/GenBank/DDBJ whole genome shotgun (WGS) entry which is preliminary data.</text>
</comment>
<organism evidence="1">
    <name type="scientific">Medicago truncatula</name>
    <name type="common">Barrel medic</name>
    <name type="synonym">Medicago tribuloides</name>
    <dbReference type="NCBI Taxonomy" id="3880"/>
    <lineage>
        <taxon>Eukaryota</taxon>
        <taxon>Viridiplantae</taxon>
        <taxon>Streptophyta</taxon>
        <taxon>Embryophyta</taxon>
        <taxon>Tracheophyta</taxon>
        <taxon>Spermatophyta</taxon>
        <taxon>Magnoliopsida</taxon>
        <taxon>eudicotyledons</taxon>
        <taxon>Gunneridae</taxon>
        <taxon>Pentapetalae</taxon>
        <taxon>rosids</taxon>
        <taxon>fabids</taxon>
        <taxon>Fabales</taxon>
        <taxon>Fabaceae</taxon>
        <taxon>Papilionoideae</taxon>
        <taxon>50 kb inversion clade</taxon>
        <taxon>NPAAA clade</taxon>
        <taxon>Hologalegina</taxon>
        <taxon>IRL clade</taxon>
        <taxon>Trifolieae</taxon>
        <taxon>Medicago</taxon>
    </lineage>
</organism>
<accession>A0A396JN82</accession>
<proteinExistence type="predicted"/>